<comment type="caution">
    <text evidence="1">The sequence shown here is derived from an EMBL/GenBank/DDBJ whole genome shotgun (WGS) entry which is preliminary data.</text>
</comment>
<dbReference type="AlphaFoldDB" id="A0A9W8B6J9"/>
<sequence>MAPHGSIELALSRANSAARVVVVSRTRPPRCSNMKLIADATGSAYLGHPFIWHYSTDVGDDGRLPDAAQAITSVHGLERRTTDWSSLPWKLLPTMADLETMDEINLMSWQRDLGMFAYQATDVGFNASHVLYRCQVRLKPQHLTATS</sequence>
<accession>A0A9W8B6J9</accession>
<evidence type="ECO:0000313" key="2">
    <source>
        <dbReference type="Proteomes" id="UP001150907"/>
    </source>
</evidence>
<name>A0A9W8B6J9_9FUNG</name>
<keyword evidence="2" id="KW-1185">Reference proteome</keyword>
<gene>
    <name evidence="1" type="ORF">H4R26_006049</name>
</gene>
<protein>
    <submittedName>
        <fullName evidence="1">Uncharacterized protein</fullName>
    </submittedName>
</protein>
<dbReference type="EMBL" id="JANBQF010001628">
    <property type="protein sequence ID" value="KAJ1996832.1"/>
    <property type="molecule type" value="Genomic_DNA"/>
</dbReference>
<reference evidence="1" key="1">
    <citation type="submission" date="2022-07" db="EMBL/GenBank/DDBJ databases">
        <title>Phylogenomic reconstructions and comparative analyses of Kickxellomycotina fungi.</title>
        <authorList>
            <person name="Reynolds N.K."/>
            <person name="Stajich J.E."/>
            <person name="Barry K."/>
            <person name="Grigoriev I.V."/>
            <person name="Crous P."/>
            <person name="Smith M.E."/>
        </authorList>
    </citation>
    <scope>NUCLEOTIDE SEQUENCE</scope>
    <source>
        <strain evidence="1">IMI 214461</strain>
    </source>
</reference>
<feature type="non-terminal residue" evidence="1">
    <location>
        <position position="147"/>
    </location>
</feature>
<evidence type="ECO:0000313" key="1">
    <source>
        <dbReference type="EMBL" id="KAJ1996832.1"/>
    </source>
</evidence>
<organism evidence="1 2">
    <name type="scientific">Coemansia thaxteri</name>
    <dbReference type="NCBI Taxonomy" id="2663907"/>
    <lineage>
        <taxon>Eukaryota</taxon>
        <taxon>Fungi</taxon>
        <taxon>Fungi incertae sedis</taxon>
        <taxon>Zoopagomycota</taxon>
        <taxon>Kickxellomycotina</taxon>
        <taxon>Kickxellomycetes</taxon>
        <taxon>Kickxellales</taxon>
        <taxon>Kickxellaceae</taxon>
        <taxon>Coemansia</taxon>
    </lineage>
</organism>
<dbReference type="OrthoDB" id="1657402at2759"/>
<proteinExistence type="predicted"/>
<dbReference type="Proteomes" id="UP001150907">
    <property type="component" value="Unassembled WGS sequence"/>
</dbReference>